<accession>V4AMH5</accession>
<evidence type="ECO:0000259" key="4">
    <source>
        <dbReference type="PROSITE" id="PS01180"/>
    </source>
</evidence>
<dbReference type="PANTHER" id="PTHR24251:SF50">
    <property type="entry name" value="ATTRACTIN-LIKE 1A"/>
    <property type="match status" value="1"/>
</dbReference>
<keyword evidence="6" id="KW-1185">Reference proteome</keyword>
<dbReference type="CTD" id="20229728"/>
<sequence>CGGVINTESGTIQSPNFPNLYPQNAVCDWTVEAPEDKIIIFTFNYFDLEDYNCEFDFVVIYDGDKEIAVHCGSSIPDPVTSTTNKLRITFISDDQYEYEGFNATYSMKGKQDLIKL</sequence>
<evidence type="ECO:0000313" key="6">
    <source>
        <dbReference type="Proteomes" id="UP000030746"/>
    </source>
</evidence>
<keyword evidence="1" id="KW-0677">Repeat</keyword>
<organism evidence="5 6">
    <name type="scientific">Lottia gigantea</name>
    <name type="common">Giant owl limpet</name>
    <dbReference type="NCBI Taxonomy" id="225164"/>
    <lineage>
        <taxon>Eukaryota</taxon>
        <taxon>Metazoa</taxon>
        <taxon>Spiralia</taxon>
        <taxon>Lophotrochozoa</taxon>
        <taxon>Mollusca</taxon>
        <taxon>Gastropoda</taxon>
        <taxon>Patellogastropoda</taxon>
        <taxon>Lottioidea</taxon>
        <taxon>Lottiidae</taxon>
        <taxon>Lottia</taxon>
    </lineage>
</organism>
<proteinExistence type="predicted"/>
<dbReference type="OrthoDB" id="5975444at2759"/>
<comment type="caution">
    <text evidence="3">Lacks conserved residue(s) required for the propagation of feature annotation.</text>
</comment>
<dbReference type="PANTHER" id="PTHR24251">
    <property type="entry name" value="OVOCHYMASE-RELATED"/>
    <property type="match status" value="1"/>
</dbReference>
<evidence type="ECO:0000313" key="5">
    <source>
        <dbReference type="EMBL" id="ESP05374.1"/>
    </source>
</evidence>
<dbReference type="CDD" id="cd00041">
    <property type="entry name" value="CUB"/>
    <property type="match status" value="1"/>
</dbReference>
<evidence type="ECO:0000256" key="1">
    <source>
        <dbReference type="ARBA" id="ARBA00022737"/>
    </source>
</evidence>
<dbReference type="InterPro" id="IPR000859">
    <property type="entry name" value="CUB_dom"/>
</dbReference>
<dbReference type="HOGENOM" id="CLU_103588_4_1_1"/>
<reference evidence="5 6" key="1">
    <citation type="journal article" date="2013" name="Nature">
        <title>Insights into bilaterian evolution from three spiralian genomes.</title>
        <authorList>
            <person name="Simakov O."/>
            <person name="Marletaz F."/>
            <person name="Cho S.J."/>
            <person name="Edsinger-Gonzales E."/>
            <person name="Havlak P."/>
            <person name="Hellsten U."/>
            <person name="Kuo D.H."/>
            <person name="Larsson T."/>
            <person name="Lv J."/>
            <person name="Arendt D."/>
            <person name="Savage R."/>
            <person name="Osoegawa K."/>
            <person name="de Jong P."/>
            <person name="Grimwood J."/>
            <person name="Chapman J.A."/>
            <person name="Shapiro H."/>
            <person name="Aerts A."/>
            <person name="Otillar R.P."/>
            <person name="Terry A.Y."/>
            <person name="Boore J.L."/>
            <person name="Grigoriev I.V."/>
            <person name="Lindberg D.R."/>
            <person name="Seaver E.C."/>
            <person name="Weisblat D.A."/>
            <person name="Putnam N.H."/>
            <person name="Rokhsar D.S."/>
        </authorList>
    </citation>
    <scope>NUCLEOTIDE SEQUENCE [LARGE SCALE GENOMIC DNA]</scope>
</reference>
<evidence type="ECO:0000256" key="3">
    <source>
        <dbReference type="PROSITE-ProRule" id="PRU00059"/>
    </source>
</evidence>
<dbReference type="Proteomes" id="UP000030746">
    <property type="component" value="Unassembled WGS sequence"/>
</dbReference>
<dbReference type="GeneID" id="20229728"/>
<dbReference type="InterPro" id="IPR035914">
    <property type="entry name" value="Sperma_CUB_dom_sf"/>
</dbReference>
<feature type="domain" description="CUB" evidence="4">
    <location>
        <begin position="1"/>
        <end position="108"/>
    </location>
</feature>
<dbReference type="SUPFAM" id="SSF49854">
    <property type="entry name" value="Spermadhesin, CUB domain"/>
    <property type="match status" value="1"/>
</dbReference>
<dbReference type="FunFam" id="2.60.120.290:FF:000013">
    <property type="entry name" value="Membrane frizzled-related protein"/>
    <property type="match status" value="1"/>
</dbReference>
<feature type="non-terminal residue" evidence="5">
    <location>
        <position position="1"/>
    </location>
</feature>
<dbReference type="Pfam" id="PF00431">
    <property type="entry name" value="CUB"/>
    <property type="match status" value="1"/>
</dbReference>
<keyword evidence="2" id="KW-1015">Disulfide bond</keyword>
<name>V4AMH5_LOTGI</name>
<dbReference type="SMART" id="SM00042">
    <property type="entry name" value="CUB"/>
    <property type="match status" value="1"/>
</dbReference>
<dbReference type="EMBL" id="KB199650">
    <property type="protein sequence ID" value="ESP05374.1"/>
    <property type="molecule type" value="Genomic_DNA"/>
</dbReference>
<gene>
    <name evidence="5" type="ORF">LOTGIDRAFT_103271</name>
</gene>
<dbReference type="KEGG" id="lgi:LOTGIDRAFT_103271"/>
<dbReference type="PROSITE" id="PS01180">
    <property type="entry name" value="CUB"/>
    <property type="match status" value="1"/>
</dbReference>
<dbReference type="OMA" id="EQHENCI"/>
<dbReference type="RefSeq" id="XP_009043919.1">
    <property type="nucleotide sequence ID" value="XM_009045671.1"/>
</dbReference>
<protein>
    <recommendedName>
        <fullName evidence="4">CUB domain-containing protein</fullName>
    </recommendedName>
</protein>
<evidence type="ECO:0000256" key="2">
    <source>
        <dbReference type="ARBA" id="ARBA00023157"/>
    </source>
</evidence>
<dbReference type="Gene3D" id="2.60.120.290">
    <property type="entry name" value="Spermadhesin, CUB domain"/>
    <property type="match status" value="1"/>
</dbReference>
<dbReference type="AlphaFoldDB" id="V4AMH5"/>